<dbReference type="Pfam" id="PF05728">
    <property type="entry name" value="UPF0227"/>
    <property type="match status" value="1"/>
</dbReference>
<reference evidence="2" key="1">
    <citation type="journal article" date="2024" name="Algal Res.">
        <title>Biochemical, toxicological and genomic investigation of a high-biomass producing Limnothrix strain isolated from Italian shallow drinking water reservoir.</title>
        <authorList>
            <person name="Simonazzi M."/>
            <person name="Shishido T.K."/>
            <person name="Delbaje E."/>
            <person name="Wahlsten M."/>
            <person name="Fewer D.P."/>
            <person name="Sivonen K."/>
            <person name="Pezzolesi L."/>
            <person name="Pistocchi R."/>
        </authorList>
    </citation>
    <scope>NUCLEOTIDE SEQUENCE [LARGE SCALE GENOMIC DNA]</scope>
    <source>
        <strain evidence="2">LRLZ20PSL1</strain>
    </source>
</reference>
<dbReference type="GO" id="GO:0016787">
    <property type="term" value="F:hydrolase activity"/>
    <property type="evidence" value="ECO:0007669"/>
    <property type="project" value="UniProtKB-KW"/>
</dbReference>
<proteinExistence type="predicted"/>
<accession>A0ABW7C9L2</accession>
<organism evidence="1 2">
    <name type="scientific">Limnothrix redekei LRLZ20PSL1</name>
    <dbReference type="NCBI Taxonomy" id="3112953"/>
    <lineage>
        <taxon>Bacteria</taxon>
        <taxon>Bacillati</taxon>
        <taxon>Cyanobacteriota</taxon>
        <taxon>Cyanophyceae</taxon>
        <taxon>Pseudanabaenales</taxon>
        <taxon>Pseudanabaenaceae</taxon>
        <taxon>Limnothrix</taxon>
    </lineage>
</organism>
<gene>
    <name evidence="1" type="ORF">VPK24_08785</name>
</gene>
<evidence type="ECO:0000313" key="1">
    <source>
        <dbReference type="EMBL" id="MFG3817731.1"/>
    </source>
</evidence>
<sequence length="219" mass="24906">MRYLYLHGFASGPSSFKARALTDRFQQHQITLEIPDFNEGGFTGLTLSRQIQQVQALINQTPEEPIGLIGSSFGGLTALWLAEQCPQVERLGLLAPALGFPHSWHDRLSPDQLDQWQRSGQLMVYHYTAGKELPLGLGFWEDAQRYDQSKLQRVLPTVILHGRADRTVSIELSQQWTASHPWVELIELETDHGMGEAIEPIWQTIERFFQLLNPPQALH</sequence>
<dbReference type="SUPFAM" id="SSF53474">
    <property type="entry name" value="alpha/beta-Hydrolases"/>
    <property type="match status" value="1"/>
</dbReference>
<dbReference type="Proteomes" id="UP001604335">
    <property type="component" value="Unassembled WGS sequence"/>
</dbReference>
<name>A0ABW7C9L2_9CYAN</name>
<keyword evidence="1" id="KW-0378">Hydrolase</keyword>
<evidence type="ECO:0000313" key="2">
    <source>
        <dbReference type="Proteomes" id="UP001604335"/>
    </source>
</evidence>
<comment type="caution">
    <text evidence="1">The sequence shown here is derived from an EMBL/GenBank/DDBJ whole genome shotgun (WGS) entry which is preliminary data.</text>
</comment>
<dbReference type="Gene3D" id="3.40.50.1820">
    <property type="entry name" value="alpha/beta hydrolase"/>
    <property type="match status" value="1"/>
</dbReference>
<keyword evidence="2" id="KW-1185">Reference proteome</keyword>
<dbReference type="InterPro" id="IPR029058">
    <property type="entry name" value="AB_hydrolase_fold"/>
</dbReference>
<dbReference type="RefSeq" id="WP_393012265.1">
    <property type="nucleotide sequence ID" value="NZ_JAZAQF010000051.1"/>
</dbReference>
<protein>
    <submittedName>
        <fullName evidence="1">YqiA/YcfP family alpha/beta fold hydrolase</fullName>
    </submittedName>
</protein>
<dbReference type="InterPro" id="IPR008886">
    <property type="entry name" value="UPF0227/Esterase_YqiA"/>
</dbReference>
<dbReference type="EMBL" id="JAZAQF010000051">
    <property type="protein sequence ID" value="MFG3817731.1"/>
    <property type="molecule type" value="Genomic_DNA"/>
</dbReference>